<protein>
    <submittedName>
        <fullName evidence="1">Uncharacterized protein</fullName>
    </submittedName>
</protein>
<comment type="caution">
    <text evidence="1">The sequence shown here is derived from an EMBL/GenBank/DDBJ whole genome shotgun (WGS) entry which is preliminary data.</text>
</comment>
<accession>A0A932CNF9</accession>
<reference evidence="1" key="1">
    <citation type="submission" date="2020-07" db="EMBL/GenBank/DDBJ databases">
        <title>Huge and variable diversity of episymbiotic CPR bacteria and DPANN archaea in groundwater ecosystems.</title>
        <authorList>
            <person name="He C.Y."/>
            <person name="Keren R."/>
            <person name="Whittaker M."/>
            <person name="Farag I.F."/>
            <person name="Doudna J."/>
            <person name="Cate J.H.D."/>
            <person name="Banfield J.F."/>
        </authorList>
    </citation>
    <scope>NUCLEOTIDE SEQUENCE</scope>
    <source>
        <strain evidence="1">NC_groundwater_672_Ag_B-0.1um_62_36</strain>
    </source>
</reference>
<proteinExistence type="predicted"/>
<dbReference type="EMBL" id="JACPRF010000214">
    <property type="protein sequence ID" value="MBI2876618.1"/>
    <property type="molecule type" value="Genomic_DNA"/>
</dbReference>
<sequence>MGEQITIQVSDRVLRQAANVATRSQREIEEVLADWLESVITEMPVESLSDEEVLELTELQLTPEQQAVLSDLLARNREDTLDAEGQHQLDELMRVYEHGLLRKAQAIRVAAQRGLRKPLQP</sequence>
<dbReference type="Proteomes" id="UP000769766">
    <property type="component" value="Unassembled WGS sequence"/>
</dbReference>
<organism evidence="1 2">
    <name type="scientific">Tectimicrobiota bacterium</name>
    <dbReference type="NCBI Taxonomy" id="2528274"/>
    <lineage>
        <taxon>Bacteria</taxon>
        <taxon>Pseudomonadati</taxon>
        <taxon>Nitrospinota/Tectimicrobiota group</taxon>
        <taxon>Candidatus Tectimicrobiota</taxon>
    </lineage>
</organism>
<evidence type="ECO:0000313" key="1">
    <source>
        <dbReference type="EMBL" id="MBI2876618.1"/>
    </source>
</evidence>
<dbReference type="AlphaFoldDB" id="A0A932CNF9"/>
<evidence type="ECO:0000313" key="2">
    <source>
        <dbReference type="Proteomes" id="UP000769766"/>
    </source>
</evidence>
<name>A0A932CNF9_UNCTE</name>
<gene>
    <name evidence="1" type="ORF">HYY20_07030</name>
</gene>